<evidence type="ECO:0008006" key="4">
    <source>
        <dbReference type="Google" id="ProtNLM"/>
    </source>
</evidence>
<dbReference type="EMBL" id="CP118615">
    <property type="protein sequence ID" value="WDZ84493.1"/>
    <property type="molecule type" value="Genomic_DNA"/>
</dbReference>
<dbReference type="Proteomes" id="UP001219605">
    <property type="component" value="Chromosome"/>
</dbReference>
<accession>A0ABY7ZNR4</accession>
<feature type="chain" id="PRO_5047234533" description="Secreted protein" evidence="1">
    <location>
        <begin position="23"/>
        <end position="178"/>
    </location>
</feature>
<reference evidence="2 3" key="1">
    <citation type="submission" date="2023-02" db="EMBL/GenBank/DDBJ databases">
        <authorList>
            <person name="Mo P."/>
        </authorList>
    </citation>
    <scope>NUCLEOTIDE SEQUENCE [LARGE SCALE GENOMIC DNA]</scope>
    <source>
        <strain evidence="2 3">HUAS 3</strain>
    </source>
</reference>
<dbReference type="RefSeq" id="WP_275031053.1">
    <property type="nucleotide sequence ID" value="NZ_CP118615.1"/>
</dbReference>
<evidence type="ECO:0000313" key="2">
    <source>
        <dbReference type="EMBL" id="WDZ84493.1"/>
    </source>
</evidence>
<proteinExistence type="predicted"/>
<gene>
    <name evidence="2" type="ORF">PVK37_29340</name>
</gene>
<keyword evidence="3" id="KW-1185">Reference proteome</keyword>
<evidence type="ECO:0000256" key="1">
    <source>
        <dbReference type="SAM" id="SignalP"/>
    </source>
</evidence>
<organism evidence="2 3">
    <name type="scientific">Micromonospora cathayae</name>
    <dbReference type="NCBI Taxonomy" id="3028804"/>
    <lineage>
        <taxon>Bacteria</taxon>
        <taxon>Bacillati</taxon>
        <taxon>Actinomycetota</taxon>
        <taxon>Actinomycetes</taxon>
        <taxon>Micromonosporales</taxon>
        <taxon>Micromonosporaceae</taxon>
        <taxon>Micromonospora</taxon>
    </lineage>
</organism>
<sequence>MLLAVVLATIGTVVGVGVPAQAATTTVCANLGVPAGFYITNIEQAPAGCGYFAKYTVTTDLYDGMSICAQSLVPAGWVVTHAQSMANCANANRNTITSRLSNGMAVCSTAPLPTGWVATNAQEVPSCGGKNRLLITSSLYSGMSVCVEWGIPPGWYLASAQAYQPNCWYTTRGTIKPA</sequence>
<name>A0ABY7ZNR4_9ACTN</name>
<evidence type="ECO:0000313" key="3">
    <source>
        <dbReference type="Proteomes" id="UP001219605"/>
    </source>
</evidence>
<feature type="signal peptide" evidence="1">
    <location>
        <begin position="1"/>
        <end position="22"/>
    </location>
</feature>
<protein>
    <recommendedName>
        <fullName evidence="4">Secreted protein</fullName>
    </recommendedName>
</protein>
<keyword evidence="1" id="KW-0732">Signal</keyword>